<sequence length="417" mass="42672">MTEDSTEKTFEALAGEPEDAQEARNGLRHMAALSLSKLSDGLIDPKLVLSWLLTGLGAPAVFVGALVPIREAGALLPQLGLAAVLGRMAQRRWMWVAGSAVQGLAAIVIALAVAMLQGWQAGLAVCAALAVLAVARAACSVSHKDILGKTVGNTRRGSVTGFAGSVSAAGVFVFALLLLSGLMQDQVAVIWAVALAGLLWLAAAAVLSRLSEPDSDVQAPGARPEYLSILRRDAQLRRFIVVRGLLVVTALAPPYFVVIAGQAGAGGLDQLGGLVLASSAAAFLSSYVWGRLSDRSSRLVLILSGLVAAGAMLGAVGLDRAGLAGGWAIPGVLFVQMIAYHGVRQGRSTYLVDMAPEDGRAAYAALANTVIGVLLLLVGALGGALSFVGAPVVLLVFAALSVAGGLWALGLHEVEKP</sequence>
<feature type="transmembrane region" description="Helical" evidence="1">
    <location>
        <begin position="271"/>
        <end position="290"/>
    </location>
</feature>
<dbReference type="Gene3D" id="1.20.1250.20">
    <property type="entry name" value="MFS general substrate transporter like domains"/>
    <property type="match status" value="1"/>
</dbReference>
<feature type="transmembrane region" description="Helical" evidence="1">
    <location>
        <begin position="121"/>
        <end position="139"/>
    </location>
</feature>
<name>A0ABW4EB51_9RHOB</name>
<reference evidence="3" key="1">
    <citation type="journal article" date="2019" name="Int. J. Syst. Evol. Microbiol.">
        <title>The Global Catalogue of Microorganisms (GCM) 10K type strain sequencing project: providing services to taxonomists for standard genome sequencing and annotation.</title>
        <authorList>
            <consortium name="The Broad Institute Genomics Platform"/>
            <consortium name="The Broad Institute Genome Sequencing Center for Infectious Disease"/>
            <person name="Wu L."/>
            <person name="Ma J."/>
        </authorList>
    </citation>
    <scope>NUCLEOTIDE SEQUENCE [LARGE SCALE GENOMIC DNA]</scope>
    <source>
        <strain evidence="3">CGMCC 1.12477</strain>
    </source>
</reference>
<dbReference type="RefSeq" id="WP_379912904.1">
    <property type="nucleotide sequence ID" value="NZ_JBHUDD010000027.1"/>
</dbReference>
<evidence type="ECO:0000256" key="1">
    <source>
        <dbReference type="SAM" id="Phobius"/>
    </source>
</evidence>
<feature type="transmembrane region" description="Helical" evidence="1">
    <location>
        <begin position="299"/>
        <end position="318"/>
    </location>
</feature>
<gene>
    <name evidence="2" type="ORF">ACFTOW_02970</name>
</gene>
<dbReference type="InterPro" id="IPR036259">
    <property type="entry name" value="MFS_trans_sf"/>
</dbReference>
<feature type="transmembrane region" description="Helical" evidence="1">
    <location>
        <begin position="388"/>
        <end position="409"/>
    </location>
</feature>
<evidence type="ECO:0000313" key="3">
    <source>
        <dbReference type="Proteomes" id="UP001597186"/>
    </source>
</evidence>
<feature type="transmembrane region" description="Helical" evidence="1">
    <location>
        <begin position="324"/>
        <end position="343"/>
    </location>
</feature>
<evidence type="ECO:0000313" key="2">
    <source>
        <dbReference type="EMBL" id="MFD1508362.1"/>
    </source>
</evidence>
<dbReference type="SUPFAM" id="SSF103473">
    <property type="entry name" value="MFS general substrate transporter"/>
    <property type="match status" value="1"/>
</dbReference>
<organism evidence="2 3">
    <name type="scientific">Lacimonas salitolerans</name>
    <dbReference type="NCBI Taxonomy" id="1323750"/>
    <lineage>
        <taxon>Bacteria</taxon>
        <taxon>Pseudomonadati</taxon>
        <taxon>Pseudomonadota</taxon>
        <taxon>Alphaproteobacteria</taxon>
        <taxon>Rhodobacterales</taxon>
        <taxon>Paracoccaceae</taxon>
        <taxon>Lacimonas</taxon>
    </lineage>
</organism>
<feature type="transmembrane region" description="Helical" evidence="1">
    <location>
        <begin position="159"/>
        <end position="182"/>
    </location>
</feature>
<feature type="transmembrane region" description="Helical" evidence="1">
    <location>
        <begin position="93"/>
        <end position="115"/>
    </location>
</feature>
<dbReference type="PANTHER" id="PTHR23526:SF2">
    <property type="entry name" value="MAJOR FACILITATOR SUPERFAMILY (MFS) PROFILE DOMAIN-CONTAINING PROTEIN"/>
    <property type="match status" value="1"/>
</dbReference>
<dbReference type="Proteomes" id="UP001597186">
    <property type="component" value="Unassembled WGS sequence"/>
</dbReference>
<keyword evidence="1" id="KW-0812">Transmembrane</keyword>
<accession>A0ABW4EB51</accession>
<dbReference type="PANTHER" id="PTHR23526">
    <property type="entry name" value="INTEGRAL MEMBRANE TRANSPORT PROTEIN-RELATED"/>
    <property type="match status" value="1"/>
</dbReference>
<feature type="transmembrane region" description="Helical" evidence="1">
    <location>
        <begin position="363"/>
        <end position="382"/>
    </location>
</feature>
<dbReference type="EMBL" id="JBHUDD010000027">
    <property type="protein sequence ID" value="MFD1508362.1"/>
    <property type="molecule type" value="Genomic_DNA"/>
</dbReference>
<keyword evidence="3" id="KW-1185">Reference proteome</keyword>
<keyword evidence="1" id="KW-1133">Transmembrane helix</keyword>
<comment type="caution">
    <text evidence="2">The sequence shown here is derived from an EMBL/GenBank/DDBJ whole genome shotgun (WGS) entry which is preliminary data.</text>
</comment>
<proteinExistence type="predicted"/>
<feature type="transmembrane region" description="Helical" evidence="1">
    <location>
        <begin position="240"/>
        <end position="265"/>
    </location>
</feature>
<protein>
    <submittedName>
        <fullName evidence="2">MFS transporter</fullName>
    </submittedName>
</protein>
<feature type="transmembrane region" description="Helical" evidence="1">
    <location>
        <begin position="48"/>
        <end position="69"/>
    </location>
</feature>
<dbReference type="InterPro" id="IPR052528">
    <property type="entry name" value="Sugar_transport-like"/>
</dbReference>
<feature type="transmembrane region" description="Helical" evidence="1">
    <location>
        <begin position="188"/>
        <end position="207"/>
    </location>
</feature>
<keyword evidence="1" id="KW-0472">Membrane</keyword>